<evidence type="ECO:0000313" key="4">
    <source>
        <dbReference type="Proteomes" id="UP000321378"/>
    </source>
</evidence>
<evidence type="ECO:0000256" key="1">
    <source>
        <dbReference type="SAM" id="Coils"/>
    </source>
</evidence>
<keyword evidence="1" id="KW-0175">Coiled coil</keyword>
<accession>A0A510KYE6</accession>
<proteinExistence type="predicted"/>
<dbReference type="EMBL" id="AP019831">
    <property type="protein sequence ID" value="BBM44194.1"/>
    <property type="molecule type" value="Genomic_DNA"/>
</dbReference>
<evidence type="ECO:0000313" key="3">
    <source>
        <dbReference type="EMBL" id="BBM51341.1"/>
    </source>
</evidence>
<evidence type="ECO:0000313" key="2">
    <source>
        <dbReference type="EMBL" id="BBM44194.1"/>
    </source>
</evidence>
<keyword evidence="5" id="KW-1185">Reference proteome</keyword>
<organism evidence="3 4">
    <name type="scientific">Leptotrichia trevisanii</name>
    <dbReference type="NCBI Taxonomy" id="109328"/>
    <lineage>
        <taxon>Bacteria</taxon>
        <taxon>Fusobacteriati</taxon>
        <taxon>Fusobacteriota</taxon>
        <taxon>Fusobacteriia</taxon>
        <taxon>Fusobacteriales</taxon>
        <taxon>Leptotrichiaceae</taxon>
        <taxon>Leptotrichia</taxon>
    </lineage>
</organism>
<dbReference type="STRING" id="1122173.GCA_000482505_02053"/>
<dbReference type="Proteomes" id="UP000422644">
    <property type="component" value="Chromosome"/>
</dbReference>
<name>A0A510KYE6_9FUSO</name>
<protein>
    <submittedName>
        <fullName evidence="3">Uncharacterized protein</fullName>
    </submittedName>
</protein>
<dbReference type="Proteomes" id="UP000321378">
    <property type="component" value="Chromosome"/>
</dbReference>
<sequence length="469" mass="53919">MKAAVLLSPVNKDGVNIGFFNSVLRKFKKNPVPLGETFIGDAGVSEILLLPVYVDTVEYLKYDAENMKAEGDVQLMMMKKSKGLSESKYDFLSFAENSVIKIGGKIVFLNFENEAKSEKEKNAFGEEMLDEKDLTAGIQKYSEMGKEEKKRFRQKVGKKLIEYGANLRTINQLSEWAMSNDIPQTENEQKKGFEILKRDPSQPAEAYRGITKSLTIVYFKDDKPMEKKSEAKKWDREKDAEKEYEYAQIQKRLTAIENAIETLDNNIKGALEEKEKRDLNKSTLLKKYGSEDAMKQRYNELVDELQTPDDRKDMLEAEKGNIENALKNDMKDIQTLEQLQKYRTQQNKLIEEKEEIKRDKLKGQANYEAYKEQEDLKNWTESLLGIELDMPLRYMYVPEVELVSYSESMDLSESEGRFEVLLKQSFKRKQYVEVGDPTSLGLKQGGKLIESIGKIFGVGDSDKGVKDVK</sequence>
<evidence type="ECO:0000313" key="5">
    <source>
        <dbReference type="Proteomes" id="UP000422644"/>
    </source>
</evidence>
<feature type="coiled-coil region" evidence="1">
    <location>
        <begin position="336"/>
        <end position="373"/>
    </location>
</feature>
<reference evidence="3 4" key="2">
    <citation type="submission" date="2019-07" db="EMBL/GenBank/DDBJ databases">
        <title>Complete Genome Sequence of Leptotrichia trevisanii Strain JMUB3935.</title>
        <authorList>
            <person name="Watanabe S."/>
            <person name="Cui L."/>
        </authorList>
    </citation>
    <scope>NUCLEOTIDE SEQUENCE [LARGE SCALE GENOMIC DNA]</scope>
    <source>
        <strain evidence="3 4">JMUB3935</strain>
    </source>
</reference>
<feature type="coiled-coil region" evidence="1">
    <location>
        <begin position="246"/>
        <end position="273"/>
    </location>
</feature>
<reference evidence="2 5" key="1">
    <citation type="submission" date="2019-07" db="EMBL/GenBank/DDBJ databases">
        <title>Complete Genome Sequence of Leptotrichia trevisanii Strain JMUB3870.</title>
        <authorList>
            <person name="Watanabe S."/>
            <person name="Cui L."/>
        </authorList>
    </citation>
    <scope>NUCLEOTIDE SEQUENCE [LARGE SCALE GENOMIC DNA]</scope>
    <source>
        <strain evidence="2 5">JMUB3870</strain>
    </source>
</reference>
<gene>
    <name evidence="2" type="ORF">JMUB3870_0301</name>
    <name evidence="3" type="ORF">JMUB3935_0308</name>
</gene>
<dbReference type="EMBL" id="AP019840">
    <property type="protein sequence ID" value="BBM51341.1"/>
    <property type="molecule type" value="Genomic_DNA"/>
</dbReference>
<dbReference type="AlphaFoldDB" id="A0A510KYE6"/>
<dbReference type="RefSeq" id="WP_146995881.1">
    <property type="nucleotide sequence ID" value="NZ_AP019831.1"/>
</dbReference>